<comment type="caution">
    <text evidence="3">The sequence shown here is derived from an EMBL/GenBank/DDBJ whole genome shotgun (WGS) entry which is preliminary data.</text>
</comment>
<organism evidence="3 4">
    <name type="scientific">Candidatus Egerieisoma faecipullorum</name>
    <dbReference type="NCBI Taxonomy" id="2840963"/>
    <lineage>
        <taxon>Bacteria</taxon>
        <taxon>Bacillati</taxon>
        <taxon>Bacillota</taxon>
        <taxon>Clostridia</taxon>
        <taxon>Eubacteriales</taxon>
        <taxon>Clostridiaceae</taxon>
        <taxon>Clostridiaceae incertae sedis</taxon>
        <taxon>Candidatus Egerieisoma</taxon>
    </lineage>
</organism>
<feature type="transmembrane region" description="Helical" evidence="2">
    <location>
        <begin position="478"/>
        <end position="499"/>
    </location>
</feature>
<dbReference type="Gene3D" id="3.40.50.10320">
    <property type="entry name" value="LmbE-like"/>
    <property type="match status" value="1"/>
</dbReference>
<evidence type="ECO:0000256" key="2">
    <source>
        <dbReference type="SAM" id="Phobius"/>
    </source>
</evidence>
<name>A0A9D1I621_9CLOT</name>
<keyword evidence="2" id="KW-1133">Transmembrane helix</keyword>
<accession>A0A9D1I621</accession>
<evidence type="ECO:0000313" key="3">
    <source>
        <dbReference type="EMBL" id="HIU28811.1"/>
    </source>
</evidence>
<evidence type="ECO:0000256" key="1">
    <source>
        <dbReference type="SAM" id="MobiDB-lite"/>
    </source>
</evidence>
<keyword evidence="2" id="KW-0472">Membrane</keyword>
<dbReference type="Proteomes" id="UP000824089">
    <property type="component" value="Unassembled WGS sequence"/>
</dbReference>
<feature type="compositionally biased region" description="Low complexity" evidence="1">
    <location>
        <begin position="446"/>
        <end position="458"/>
    </location>
</feature>
<dbReference type="EMBL" id="DVMM01000014">
    <property type="protein sequence ID" value="HIU28811.1"/>
    <property type="molecule type" value="Genomic_DNA"/>
</dbReference>
<dbReference type="SUPFAM" id="SSF102588">
    <property type="entry name" value="LmbE-like"/>
    <property type="match status" value="1"/>
</dbReference>
<protein>
    <submittedName>
        <fullName evidence="3">PIG-L family deacetylase</fullName>
    </submittedName>
</protein>
<reference evidence="3" key="2">
    <citation type="journal article" date="2021" name="PeerJ">
        <title>Extensive microbial diversity within the chicken gut microbiome revealed by metagenomics and culture.</title>
        <authorList>
            <person name="Gilroy R."/>
            <person name="Ravi A."/>
            <person name="Getino M."/>
            <person name="Pursley I."/>
            <person name="Horton D.L."/>
            <person name="Alikhan N.F."/>
            <person name="Baker D."/>
            <person name="Gharbi K."/>
            <person name="Hall N."/>
            <person name="Watson M."/>
            <person name="Adriaenssens E.M."/>
            <person name="Foster-Nyarko E."/>
            <person name="Jarju S."/>
            <person name="Secka A."/>
            <person name="Antonio M."/>
            <person name="Oren A."/>
            <person name="Chaudhuri R.R."/>
            <person name="La Ragione R."/>
            <person name="Hildebrand F."/>
            <person name="Pallen M.J."/>
        </authorList>
    </citation>
    <scope>NUCLEOTIDE SEQUENCE</scope>
    <source>
        <strain evidence="3">CHK195-4489</strain>
    </source>
</reference>
<reference evidence="3" key="1">
    <citation type="submission" date="2020-10" db="EMBL/GenBank/DDBJ databases">
        <authorList>
            <person name="Gilroy R."/>
        </authorList>
    </citation>
    <scope>NUCLEOTIDE SEQUENCE</scope>
    <source>
        <strain evidence="3">CHK195-4489</strain>
    </source>
</reference>
<sequence>MKTLTDHAGRNDRRLPAVLLLFAVLSLFIGAGTEAFPTAAEDISADCTLSLSGKGGEDKALDSGRLLDADYTTYVSLSGEDQLKISSEKAFASIYIIWNKIPGEWTLSAAGTSHTLGQYGYLHEFVDLHERTGTVVNEATVSIPKDITVCDIYAFTEGSLPDWVQVWQPPCQQADLMLFSTHSDDEQLFFAGILPYYAGEIGAAVQVVYLTNHWDVQNRPHEQINGLWTVGVRNYPIVGPFPDDADTLSREGETPEETLQRTLEIFGEDALIAFQVEMIRRFKPQVIVGHDINGEYQHGAHIANTYSLQKALEPAADPQAYPDSAQYGTWSVPKTYIHLWEENKIVMNWDEPLSRFGGKTAFEVSKEGYACHRSQQWTWFTRWLTGTGDGEADTITKASEITRYSPCEYGLYRTTVGPDTKADFLDHITLYRDQVQDPPLEEPTAEPEMPTTAPTAVPSPQQTAERTESEQKPEIRTILIYCAMAACVLCIVIMALLSAHSQKKKRSR</sequence>
<dbReference type="AlphaFoldDB" id="A0A9D1I621"/>
<proteinExistence type="predicted"/>
<keyword evidence="2" id="KW-0812">Transmembrane</keyword>
<feature type="region of interest" description="Disordered" evidence="1">
    <location>
        <begin position="435"/>
        <end position="470"/>
    </location>
</feature>
<evidence type="ECO:0000313" key="4">
    <source>
        <dbReference type="Proteomes" id="UP000824089"/>
    </source>
</evidence>
<gene>
    <name evidence="3" type="ORF">IAD50_00780</name>
</gene>
<dbReference type="InterPro" id="IPR024078">
    <property type="entry name" value="LmbE-like_dom_sf"/>
</dbReference>